<protein>
    <submittedName>
        <fullName evidence="1">Uncharacterized protein</fullName>
    </submittedName>
</protein>
<evidence type="ECO:0000313" key="1">
    <source>
        <dbReference type="EMBL" id="PZC71466.1"/>
    </source>
</evidence>
<dbReference type="Proteomes" id="UP000249218">
    <property type="component" value="Unassembled WGS sequence"/>
</dbReference>
<reference evidence="1 2" key="1">
    <citation type="journal article" date="2017" name="BMC Biol.">
        <title>Genomic innovations, transcriptional plasticity and gene loss underlying the evolution and divergence of two highly polyphagous and invasive Helicoverpa pest species.</title>
        <authorList>
            <person name="Pearce S.L."/>
            <person name="Clarke D.F."/>
            <person name="East P.D."/>
            <person name="Elfekih S."/>
            <person name="Gordon K.H."/>
            <person name="Jermiin L.S."/>
            <person name="McGaughran A."/>
            <person name="Oakeshott J.G."/>
            <person name="Papanikolaou A."/>
            <person name="Perera O.P."/>
            <person name="Rane R.V."/>
            <person name="Richards S."/>
            <person name="Tay W.T."/>
            <person name="Walsh T.K."/>
            <person name="Anderson A."/>
            <person name="Anderson C.J."/>
            <person name="Asgari S."/>
            <person name="Board P.G."/>
            <person name="Bretschneider A."/>
            <person name="Campbell P.M."/>
            <person name="Chertemps T."/>
            <person name="Christeller J.T."/>
            <person name="Coppin C.W."/>
            <person name="Downes S.J."/>
            <person name="Duan G."/>
            <person name="Farnsworth C.A."/>
            <person name="Good R.T."/>
            <person name="Han L.B."/>
            <person name="Han Y.C."/>
            <person name="Hatje K."/>
            <person name="Horne I."/>
            <person name="Huang Y.P."/>
            <person name="Hughes D.S."/>
            <person name="Jacquin-Joly E."/>
            <person name="James W."/>
            <person name="Jhangiani S."/>
            <person name="Kollmar M."/>
            <person name="Kuwar S.S."/>
            <person name="Li S."/>
            <person name="Liu N.Y."/>
            <person name="Maibeche M.T."/>
            <person name="Miller J.R."/>
            <person name="Montagne N."/>
            <person name="Perry T."/>
            <person name="Qu J."/>
            <person name="Song S.V."/>
            <person name="Sutton G.G."/>
            <person name="Vogel H."/>
            <person name="Walenz B.P."/>
            <person name="Xu W."/>
            <person name="Zhang H.J."/>
            <person name="Zou Z."/>
            <person name="Batterham P."/>
            <person name="Edwards O.R."/>
            <person name="Feyereisen R."/>
            <person name="Gibbs R.A."/>
            <person name="Heckel D.G."/>
            <person name="McGrath A."/>
            <person name="Robin C."/>
            <person name="Scherer S.E."/>
            <person name="Worley K.C."/>
            <person name="Wu Y.D."/>
        </authorList>
    </citation>
    <scope>NUCLEOTIDE SEQUENCE [LARGE SCALE GENOMIC DNA]</scope>
    <source>
        <strain evidence="1">Harm_GR_Male_#8</strain>
        <tissue evidence="1">Whole organism</tissue>
    </source>
</reference>
<dbReference type="OrthoDB" id="415822at2759"/>
<evidence type="ECO:0000313" key="2">
    <source>
        <dbReference type="Proteomes" id="UP000249218"/>
    </source>
</evidence>
<name>A0A2W1BF47_HELAM</name>
<keyword evidence="2" id="KW-1185">Reference proteome</keyword>
<dbReference type="EMBL" id="KZ150310">
    <property type="protein sequence ID" value="PZC71466.1"/>
    <property type="molecule type" value="Genomic_DNA"/>
</dbReference>
<accession>A0A2W1BF47</accession>
<sequence length="160" mass="17199">MRRGSKGEGLGEVSDPRVHNSVDLSFRGYRTISWEAACVLAGSPPWDLEAKVLASLYRWRVEAGTGLDAGAALDRAAPRGAPWGPSGEMAAKAGLATVEAIRPVLDDWLWRRQGAGRSVPPLRPLRGGDPASSLRLARELSFRVTQVLLGDECFGNYLSA</sequence>
<dbReference type="AlphaFoldDB" id="A0A2W1BF47"/>
<proteinExistence type="predicted"/>
<gene>
    <name evidence="1" type="primary">HaOG213362</name>
    <name evidence="1" type="ORF">B5X24_HaOG213362</name>
</gene>
<organism evidence="1 2">
    <name type="scientific">Helicoverpa armigera</name>
    <name type="common">Cotton bollworm</name>
    <name type="synonym">Heliothis armigera</name>
    <dbReference type="NCBI Taxonomy" id="29058"/>
    <lineage>
        <taxon>Eukaryota</taxon>
        <taxon>Metazoa</taxon>
        <taxon>Ecdysozoa</taxon>
        <taxon>Arthropoda</taxon>
        <taxon>Hexapoda</taxon>
        <taxon>Insecta</taxon>
        <taxon>Pterygota</taxon>
        <taxon>Neoptera</taxon>
        <taxon>Endopterygota</taxon>
        <taxon>Lepidoptera</taxon>
        <taxon>Glossata</taxon>
        <taxon>Ditrysia</taxon>
        <taxon>Noctuoidea</taxon>
        <taxon>Noctuidae</taxon>
        <taxon>Heliothinae</taxon>
        <taxon>Helicoverpa</taxon>
    </lineage>
</organism>